<dbReference type="InterPro" id="IPR005804">
    <property type="entry name" value="FA_desaturase_dom"/>
</dbReference>
<keyword evidence="1" id="KW-1133">Transmembrane helix</keyword>
<feature type="transmembrane region" description="Helical" evidence="1">
    <location>
        <begin position="44"/>
        <end position="61"/>
    </location>
</feature>
<name>A0A5S3WW23_9GAMM</name>
<dbReference type="EMBL" id="PNCJ01000027">
    <property type="protein sequence ID" value="TMP34768.1"/>
    <property type="molecule type" value="Genomic_DNA"/>
</dbReference>
<feature type="domain" description="Fatty acid desaturase" evidence="2">
    <location>
        <begin position="77"/>
        <end position="267"/>
    </location>
</feature>
<dbReference type="AlphaFoldDB" id="A0A5S3WW23"/>
<dbReference type="Proteomes" id="UP000306719">
    <property type="component" value="Unassembled WGS sequence"/>
</dbReference>
<dbReference type="Pfam" id="PF00487">
    <property type="entry name" value="FA_desaturase"/>
    <property type="match status" value="1"/>
</dbReference>
<dbReference type="OrthoDB" id="1550403at2"/>
<reference evidence="4" key="2">
    <citation type="submission" date="2019-06" db="EMBL/GenBank/DDBJ databases">
        <title>Co-occurence of chitin degradation, pigmentation and bioactivity in marine Pseudoalteromonas.</title>
        <authorList>
            <person name="Sonnenschein E.C."/>
            <person name="Bech P.K."/>
        </authorList>
    </citation>
    <scope>NUCLEOTIDE SEQUENCE [LARGE SCALE GENOMIC DNA]</scope>
    <source>
        <strain evidence="4">S2599</strain>
    </source>
</reference>
<gene>
    <name evidence="3" type="ORF">CWB98_17375</name>
</gene>
<dbReference type="RefSeq" id="WP_138545975.1">
    <property type="nucleotide sequence ID" value="NZ_PNCJ01000027.1"/>
</dbReference>
<evidence type="ECO:0000313" key="4">
    <source>
        <dbReference type="Proteomes" id="UP000306719"/>
    </source>
</evidence>
<comment type="caution">
    <text evidence="3">The sequence shown here is derived from an EMBL/GenBank/DDBJ whole genome shotgun (WGS) entry which is preliminary data.</text>
</comment>
<keyword evidence="1" id="KW-0812">Transmembrane</keyword>
<sequence>MKLNKEQSALIRESYNRTLIPKSVATWLTGKPCAGQKPLFKLHWTLYVAFVLAIFFLSYIGGFYNQVAGQSIGIMLLCWAGLVFSTRRMAAVILHQSVHERLSGNGLFDKLLGDFVTLLMLTQDYETYKVDHCKIHHGPLTFATKYDPIVQFFSVFGIDLGAKKQNLYLNFFISIFSPIFHLSFFITRLGYNISAERSIRSLLSIAYIAALLAVPYYLTGGFSALFFAFIVPVVFLYQISAFIEICSEHAWFENNIKSTEDLLEDPYFYSDISWGRFCGSKYPEKGFISKLKWYFVQLFYHLPVRLFILVGDLPQHDYHHRKPLCFDWVNARYNREKALYNLADGEPEYIDIWGIHNAIEHVFGVVSEKDPNYISDFNSYSKEARGS</sequence>
<reference evidence="3 4" key="1">
    <citation type="submission" date="2018-01" db="EMBL/GenBank/DDBJ databases">
        <authorList>
            <person name="Paulsen S."/>
            <person name="Gram L.K."/>
        </authorList>
    </citation>
    <scope>NUCLEOTIDE SEQUENCE [LARGE SCALE GENOMIC DNA]</scope>
    <source>
        <strain evidence="3 4">S2599</strain>
    </source>
</reference>
<proteinExistence type="predicted"/>
<feature type="transmembrane region" description="Helical" evidence="1">
    <location>
        <begin position="67"/>
        <end position="85"/>
    </location>
</feature>
<evidence type="ECO:0000259" key="2">
    <source>
        <dbReference type="Pfam" id="PF00487"/>
    </source>
</evidence>
<evidence type="ECO:0000256" key="1">
    <source>
        <dbReference type="SAM" id="Phobius"/>
    </source>
</evidence>
<feature type="transmembrane region" description="Helical" evidence="1">
    <location>
        <begin position="225"/>
        <end position="243"/>
    </location>
</feature>
<dbReference type="GO" id="GO:0006629">
    <property type="term" value="P:lipid metabolic process"/>
    <property type="evidence" value="ECO:0007669"/>
    <property type="project" value="InterPro"/>
</dbReference>
<protein>
    <recommendedName>
        <fullName evidence="2">Fatty acid desaturase domain-containing protein</fullName>
    </recommendedName>
</protein>
<keyword evidence="1" id="KW-0472">Membrane</keyword>
<feature type="transmembrane region" description="Helical" evidence="1">
    <location>
        <begin position="167"/>
        <end position="186"/>
    </location>
</feature>
<organism evidence="3 4">
    <name type="scientific">Pseudoalteromonas rubra</name>
    <dbReference type="NCBI Taxonomy" id="43658"/>
    <lineage>
        <taxon>Bacteria</taxon>
        <taxon>Pseudomonadati</taxon>
        <taxon>Pseudomonadota</taxon>
        <taxon>Gammaproteobacteria</taxon>
        <taxon>Alteromonadales</taxon>
        <taxon>Pseudoalteromonadaceae</taxon>
        <taxon>Pseudoalteromonas</taxon>
    </lineage>
</organism>
<evidence type="ECO:0000313" key="3">
    <source>
        <dbReference type="EMBL" id="TMP34768.1"/>
    </source>
</evidence>
<accession>A0A5S3WW23</accession>